<proteinExistence type="predicted"/>
<evidence type="ECO:0000313" key="2">
    <source>
        <dbReference type="Proteomes" id="UP000188268"/>
    </source>
</evidence>
<evidence type="ECO:0000313" key="1">
    <source>
        <dbReference type="EMBL" id="OMO62916.1"/>
    </source>
</evidence>
<feature type="non-terminal residue" evidence="1">
    <location>
        <position position="1"/>
    </location>
</feature>
<accession>A0A1R3GY20</accession>
<keyword evidence="2" id="KW-1185">Reference proteome</keyword>
<name>A0A1R3GY20_COCAP</name>
<reference evidence="1 2" key="1">
    <citation type="submission" date="2013-09" db="EMBL/GenBank/DDBJ databases">
        <title>Corchorus capsularis genome sequencing.</title>
        <authorList>
            <person name="Alam M."/>
            <person name="Haque M.S."/>
            <person name="Islam M.S."/>
            <person name="Emdad E.M."/>
            <person name="Islam M.M."/>
            <person name="Ahmed B."/>
            <person name="Halim A."/>
            <person name="Hossen Q.M.M."/>
            <person name="Hossain M.Z."/>
            <person name="Ahmed R."/>
            <person name="Khan M.M."/>
            <person name="Islam R."/>
            <person name="Rashid M.M."/>
            <person name="Khan S.A."/>
            <person name="Rahman M.S."/>
            <person name="Alam M."/>
        </authorList>
    </citation>
    <scope>NUCLEOTIDE SEQUENCE [LARGE SCALE GENOMIC DNA]</scope>
    <source>
        <strain evidence="2">cv. CVL-1</strain>
        <tissue evidence="1">Whole seedling</tissue>
    </source>
</reference>
<gene>
    <name evidence="1" type="ORF">CCACVL1_22577</name>
</gene>
<dbReference type="EMBL" id="AWWV01013087">
    <property type="protein sequence ID" value="OMO62916.1"/>
    <property type="molecule type" value="Genomic_DNA"/>
</dbReference>
<dbReference type="Proteomes" id="UP000188268">
    <property type="component" value="Unassembled WGS sequence"/>
</dbReference>
<dbReference type="Gramene" id="OMO62916">
    <property type="protein sequence ID" value="OMO62916"/>
    <property type="gene ID" value="CCACVL1_22577"/>
</dbReference>
<comment type="caution">
    <text evidence="1">The sequence shown here is derived from an EMBL/GenBank/DDBJ whole genome shotgun (WGS) entry which is preliminary data.</text>
</comment>
<dbReference type="AlphaFoldDB" id="A0A1R3GY20"/>
<sequence length="23" mass="2503">GSFIMHRHNIHILILAFNAGGSP</sequence>
<protein>
    <submittedName>
        <fullName evidence="1">Uncharacterized protein</fullName>
    </submittedName>
</protein>
<organism evidence="1 2">
    <name type="scientific">Corchorus capsularis</name>
    <name type="common">Jute</name>
    <dbReference type="NCBI Taxonomy" id="210143"/>
    <lineage>
        <taxon>Eukaryota</taxon>
        <taxon>Viridiplantae</taxon>
        <taxon>Streptophyta</taxon>
        <taxon>Embryophyta</taxon>
        <taxon>Tracheophyta</taxon>
        <taxon>Spermatophyta</taxon>
        <taxon>Magnoliopsida</taxon>
        <taxon>eudicotyledons</taxon>
        <taxon>Gunneridae</taxon>
        <taxon>Pentapetalae</taxon>
        <taxon>rosids</taxon>
        <taxon>malvids</taxon>
        <taxon>Malvales</taxon>
        <taxon>Malvaceae</taxon>
        <taxon>Grewioideae</taxon>
        <taxon>Apeibeae</taxon>
        <taxon>Corchorus</taxon>
    </lineage>
</organism>